<reference evidence="2 3" key="1">
    <citation type="submission" date="2016-07" db="EMBL/GenBank/DDBJ databases">
        <title>Multiple horizontal gene transfer events from other fungi enriched the ability of initially mycotrophic Trichoderma (Ascomycota) to feed on dead plant biomass.</title>
        <authorList>
            <consortium name="DOE Joint Genome Institute"/>
            <person name="Aerts A."/>
            <person name="Atanasova L."/>
            <person name="Chenthamara K."/>
            <person name="Zhang J."/>
            <person name="Grujic M."/>
            <person name="Henrissat B."/>
            <person name="Kuo A."/>
            <person name="Salamov A."/>
            <person name="Lipzen A."/>
            <person name="Labutti K."/>
            <person name="Barry K."/>
            <person name="Miao Y."/>
            <person name="Rahimi M.J."/>
            <person name="Shen Q."/>
            <person name="Grigoriev I.V."/>
            <person name="Kubicek C.P."/>
            <person name="Druzhinina I.S."/>
        </authorList>
    </citation>
    <scope>NUCLEOTIDE SEQUENCE [LARGE SCALE GENOMIC DNA]</scope>
    <source>
        <strain evidence="2 3">CBS 433.97</strain>
    </source>
</reference>
<evidence type="ECO:0000256" key="1">
    <source>
        <dbReference type="SAM" id="Phobius"/>
    </source>
</evidence>
<gene>
    <name evidence="2" type="ORF">M441DRAFT_399857</name>
</gene>
<keyword evidence="1" id="KW-0472">Membrane</keyword>
<protein>
    <submittedName>
        <fullName evidence="2">Uncharacterized protein</fullName>
    </submittedName>
</protein>
<name>A0A2T3Z9M1_TRIA4</name>
<evidence type="ECO:0000313" key="2">
    <source>
        <dbReference type="EMBL" id="PTB41509.1"/>
    </source>
</evidence>
<keyword evidence="3" id="KW-1185">Reference proteome</keyword>
<keyword evidence="1" id="KW-0812">Transmembrane</keyword>
<dbReference type="Proteomes" id="UP000240493">
    <property type="component" value="Unassembled WGS sequence"/>
</dbReference>
<feature type="transmembrane region" description="Helical" evidence="1">
    <location>
        <begin position="20"/>
        <end position="41"/>
    </location>
</feature>
<evidence type="ECO:0000313" key="3">
    <source>
        <dbReference type="Proteomes" id="UP000240493"/>
    </source>
</evidence>
<sequence>MILHEPTEYLSEVCDGCHSFSLFLFLSIFVRVCVSITNIFVDPGLLPSSAAAADLGSH</sequence>
<organism evidence="2 3">
    <name type="scientific">Trichoderma asperellum (strain ATCC 204424 / CBS 433.97 / NBRC 101777)</name>
    <dbReference type="NCBI Taxonomy" id="1042311"/>
    <lineage>
        <taxon>Eukaryota</taxon>
        <taxon>Fungi</taxon>
        <taxon>Dikarya</taxon>
        <taxon>Ascomycota</taxon>
        <taxon>Pezizomycotina</taxon>
        <taxon>Sordariomycetes</taxon>
        <taxon>Hypocreomycetidae</taxon>
        <taxon>Hypocreales</taxon>
        <taxon>Hypocreaceae</taxon>
        <taxon>Trichoderma</taxon>
    </lineage>
</organism>
<proteinExistence type="predicted"/>
<dbReference type="EMBL" id="KZ679261">
    <property type="protein sequence ID" value="PTB41509.1"/>
    <property type="molecule type" value="Genomic_DNA"/>
</dbReference>
<dbReference type="AlphaFoldDB" id="A0A2T3Z9M1"/>
<keyword evidence="1" id="KW-1133">Transmembrane helix</keyword>
<accession>A0A2T3Z9M1</accession>